<feature type="domain" description="MSP" evidence="3">
    <location>
        <begin position="69"/>
        <end position="185"/>
    </location>
</feature>
<protein>
    <recommendedName>
        <fullName evidence="1">Major sperm protein</fullName>
    </recommendedName>
</protein>
<dbReference type="InterPro" id="IPR013783">
    <property type="entry name" value="Ig-like_fold"/>
</dbReference>
<feature type="compositionally biased region" description="Pro residues" evidence="2">
    <location>
        <begin position="212"/>
        <end position="253"/>
    </location>
</feature>
<evidence type="ECO:0000256" key="2">
    <source>
        <dbReference type="SAM" id="MobiDB-lite"/>
    </source>
</evidence>
<feature type="compositionally biased region" description="Low complexity" evidence="2">
    <location>
        <begin position="1"/>
        <end position="41"/>
    </location>
</feature>
<dbReference type="AlphaFoldDB" id="A0A7E4V554"/>
<evidence type="ECO:0000256" key="1">
    <source>
        <dbReference type="RuleBase" id="RU003425"/>
    </source>
</evidence>
<dbReference type="SUPFAM" id="SSF49354">
    <property type="entry name" value="PapD-like"/>
    <property type="match status" value="1"/>
</dbReference>
<dbReference type="WBParaSite" id="Pan_g16719.t1">
    <property type="protein sequence ID" value="Pan_g16719.t1"/>
    <property type="gene ID" value="Pan_g16719"/>
</dbReference>
<comment type="function">
    <text evidence="1">Central component in molecular interactions underlying sperm crawling. Forms an extensive filament system that extends from sperm villipoda, along the leading edge of the pseudopod.</text>
</comment>
<keyword evidence="4" id="KW-1185">Reference proteome</keyword>
<dbReference type="Proteomes" id="UP000492821">
    <property type="component" value="Unassembled WGS sequence"/>
</dbReference>
<name>A0A7E4V554_PANRE</name>
<sequence length="253" mass="24568">MATPAPAAAAPPAAAAAPAAAKPPAAAPPAAAAPAAAAPAAAAPPPAAGGAAPPPGAAGAPRDNEPPMPLNIEPEGKVIFKGAPDAKGLVYEMKITNPTKSRHCFKVKCTSNDVFRVRPPLGFLNAGETIPLSISFIGKDIPPSGKHFFAFYTTSCKDDDKNVRAVWTPTAKPEGVKRIPCDFVKEDGTPHGGAAPAAPPPAAAGGKSVAGAPPPPVAAAPPPAAAAAPPPAVAAKPPPAVAAAPPPAAAPAK</sequence>
<feature type="compositionally biased region" description="Pro residues" evidence="2">
    <location>
        <begin position="42"/>
        <end position="56"/>
    </location>
</feature>
<feature type="region of interest" description="Disordered" evidence="2">
    <location>
        <begin position="1"/>
        <end position="74"/>
    </location>
</feature>
<dbReference type="PROSITE" id="PS50202">
    <property type="entry name" value="MSP"/>
    <property type="match status" value="1"/>
</dbReference>
<evidence type="ECO:0000313" key="5">
    <source>
        <dbReference type="WBParaSite" id="Pan_g16719.t1"/>
    </source>
</evidence>
<keyword evidence="1" id="KW-0206">Cytoskeleton</keyword>
<keyword evidence="1" id="KW-0963">Cytoplasm</keyword>
<organism evidence="4 5">
    <name type="scientific">Panagrellus redivivus</name>
    <name type="common">Microworm</name>
    <dbReference type="NCBI Taxonomy" id="6233"/>
    <lineage>
        <taxon>Eukaryota</taxon>
        <taxon>Metazoa</taxon>
        <taxon>Ecdysozoa</taxon>
        <taxon>Nematoda</taxon>
        <taxon>Chromadorea</taxon>
        <taxon>Rhabditida</taxon>
        <taxon>Tylenchina</taxon>
        <taxon>Panagrolaimomorpha</taxon>
        <taxon>Panagrolaimoidea</taxon>
        <taxon>Panagrolaimidae</taxon>
        <taxon>Panagrellus</taxon>
    </lineage>
</organism>
<reference evidence="5" key="2">
    <citation type="submission" date="2020-10" db="UniProtKB">
        <authorList>
            <consortium name="WormBaseParasite"/>
        </authorList>
    </citation>
    <scope>IDENTIFICATION</scope>
</reference>
<reference evidence="4" key="1">
    <citation type="journal article" date="2013" name="Genetics">
        <title>The draft genome and transcriptome of Panagrellus redivivus are shaped by the harsh demands of a free-living lifestyle.</title>
        <authorList>
            <person name="Srinivasan J."/>
            <person name="Dillman A.R."/>
            <person name="Macchietto M.G."/>
            <person name="Heikkinen L."/>
            <person name="Lakso M."/>
            <person name="Fracchia K.M."/>
            <person name="Antoshechkin I."/>
            <person name="Mortazavi A."/>
            <person name="Wong G."/>
            <person name="Sternberg P.W."/>
        </authorList>
    </citation>
    <scope>NUCLEOTIDE SEQUENCE [LARGE SCALE GENOMIC DNA]</scope>
    <source>
        <strain evidence="4">MT8872</strain>
    </source>
</reference>
<evidence type="ECO:0000313" key="4">
    <source>
        <dbReference type="Proteomes" id="UP000492821"/>
    </source>
</evidence>
<evidence type="ECO:0000259" key="3">
    <source>
        <dbReference type="PROSITE" id="PS50202"/>
    </source>
</evidence>
<dbReference type="Pfam" id="PF00635">
    <property type="entry name" value="Motile_Sperm"/>
    <property type="match status" value="1"/>
</dbReference>
<proteinExistence type="predicted"/>
<feature type="region of interest" description="Disordered" evidence="2">
    <location>
        <begin position="184"/>
        <end position="253"/>
    </location>
</feature>
<dbReference type="Gene3D" id="2.60.40.10">
    <property type="entry name" value="Immunoglobulins"/>
    <property type="match status" value="1"/>
</dbReference>
<accession>A0A7E4V554</accession>
<dbReference type="InterPro" id="IPR000535">
    <property type="entry name" value="MSP_dom"/>
</dbReference>
<dbReference type="PANTHER" id="PTHR21513">
    <property type="entry name" value="MAJOR SPERM PROTEIN"/>
    <property type="match status" value="1"/>
</dbReference>
<dbReference type="InterPro" id="IPR008962">
    <property type="entry name" value="PapD-like_sf"/>
</dbReference>
<dbReference type="PANTHER" id="PTHR21513:SF19">
    <property type="entry name" value="MAJOR SPERM PROTEIN"/>
    <property type="match status" value="1"/>
</dbReference>